<organism evidence="1 2">
    <name type="scientific">Spiromyces aspiralis</name>
    <dbReference type="NCBI Taxonomy" id="68401"/>
    <lineage>
        <taxon>Eukaryota</taxon>
        <taxon>Fungi</taxon>
        <taxon>Fungi incertae sedis</taxon>
        <taxon>Zoopagomycota</taxon>
        <taxon>Kickxellomycotina</taxon>
        <taxon>Kickxellomycetes</taxon>
        <taxon>Kickxellales</taxon>
        <taxon>Kickxellaceae</taxon>
        <taxon>Spiromyces</taxon>
    </lineage>
</organism>
<evidence type="ECO:0000313" key="1">
    <source>
        <dbReference type="EMBL" id="KAJ1669290.1"/>
    </source>
</evidence>
<name>A0ACC1H9B6_9FUNG</name>
<sequence length="77" mass="8538">MAQMIPFTPGQLDCLDRALRKLLWDRSRPWLPAQTASLPMADGGLRFLSAKSIVTAAQAKFAHRFLSLTALSHSDNQ</sequence>
<dbReference type="Proteomes" id="UP001145114">
    <property type="component" value="Unassembled WGS sequence"/>
</dbReference>
<proteinExistence type="predicted"/>
<reference evidence="1" key="1">
    <citation type="submission" date="2022-06" db="EMBL/GenBank/DDBJ databases">
        <title>Phylogenomic reconstructions and comparative analyses of Kickxellomycotina fungi.</title>
        <authorList>
            <person name="Reynolds N.K."/>
            <person name="Stajich J.E."/>
            <person name="Barry K."/>
            <person name="Grigoriev I.V."/>
            <person name="Crous P."/>
            <person name="Smith M.E."/>
        </authorList>
    </citation>
    <scope>NUCLEOTIDE SEQUENCE</scope>
    <source>
        <strain evidence="1">RSA 2271</strain>
    </source>
</reference>
<dbReference type="EMBL" id="JAMZIH010010034">
    <property type="protein sequence ID" value="KAJ1669290.1"/>
    <property type="molecule type" value="Genomic_DNA"/>
</dbReference>
<feature type="non-terminal residue" evidence="1">
    <location>
        <position position="77"/>
    </location>
</feature>
<keyword evidence="2" id="KW-1185">Reference proteome</keyword>
<gene>
    <name evidence="1" type="ORF">EV182_008827</name>
</gene>
<comment type="caution">
    <text evidence="1">The sequence shown here is derived from an EMBL/GenBank/DDBJ whole genome shotgun (WGS) entry which is preliminary data.</text>
</comment>
<accession>A0ACC1H9B6</accession>
<evidence type="ECO:0000313" key="2">
    <source>
        <dbReference type="Proteomes" id="UP001145114"/>
    </source>
</evidence>
<protein>
    <submittedName>
        <fullName evidence="1">Uncharacterized protein</fullName>
    </submittedName>
</protein>